<organism evidence="1 2">
    <name type="scientific">Maribacter litoralis</name>
    <dbReference type="NCBI Taxonomy" id="2059726"/>
    <lineage>
        <taxon>Bacteria</taxon>
        <taxon>Pseudomonadati</taxon>
        <taxon>Bacteroidota</taxon>
        <taxon>Flavobacteriia</taxon>
        <taxon>Flavobacteriales</taxon>
        <taxon>Flavobacteriaceae</taxon>
        <taxon>Maribacter</taxon>
    </lineage>
</organism>
<accession>A0A653W498</accession>
<dbReference type="RefSeq" id="WP_159303803.1">
    <property type="nucleotide sequence ID" value="NZ_LR733271.1"/>
</dbReference>
<gene>
    <name evidence="1" type="ORF">MARI151_60129</name>
</gene>
<protein>
    <submittedName>
        <fullName evidence="1">Uncharacterized protein</fullName>
    </submittedName>
</protein>
<keyword evidence="2" id="KW-1185">Reference proteome</keyword>
<sequence length="91" mass="10918">MMATDEQNEILRVLQKYQKDYYTRGNAFEAYTYLKESTSKIRFDDNFISSQFQKRLLQLKEVELITDLDLYAEKFAENLLKLILILKNPKK</sequence>
<evidence type="ECO:0000313" key="2">
    <source>
        <dbReference type="Proteomes" id="UP000430202"/>
    </source>
</evidence>
<dbReference type="Proteomes" id="UP000430202">
    <property type="component" value="Unassembled WGS sequence"/>
</dbReference>
<dbReference type="AlphaFoldDB" id="A0A653W498"/>
<dbReference type="EMBL" id="CABWLR010000006">
    <property type="protein sequence ID" value="VXC13250.1"/>
    <property type="molecule type" value="Genomic_DNA"/>
</dbReference>
<name>A0A653W498_9FLAO</name>
<evidence type="ECO:0000313" key="1">
    <source>
        <dbReference type="EMBL" id="VXC13250.1"/>
    </source>
</evidence>
<reference evidence="1 2" key="1">
    <citation type="submission" date="2019-10" db="EMBL/GenBank/DDBJ databases">
        <authorList>
            <person name="Karimi E."/>
        </authorList>
    </citation>
    <scope>NUCLEOTIDE SEQUENCE [LARGE SCALE GENOMIC DNA]</scope>
    <source>
        <strain evidence="1">Maribacter sp. 151</strain>
    </source>
</reference>
<proteinExistence type="predicted"/>